<evidence type="ECO:0000256" key="14">
    <source>
        <dbReference type="ARBA" id="ARBA00023279"/>
    </source>
</evidence>
<dbReference type="Pfam" id="PF12819">
    <property type="entry name" value="Malectin_like"/>
    <property type="match status" value="1"/>
</dbReference>
<dbReference type="InterPro" id="IPR024788">
    <property type="entry name" value="Malectin-like_Carb-bd_dom"/>
</dbReference>
<dbReference type="InterPro" id="IPR045272">
    <property type="entry name" value="ANXUR1/2-like"/>
</dbReference>
<evidence type="ECO:0000256" key="19">
    <source>
        <dbReference type="SAM" id="Phobius"/>
    </source>
</evidence>
<evidence type="ECO:0000256" key="5">
    <source>
        <dbReference type="ARBA" id="ARBA00022679"/>
    </source>
</evidence>
<organism evidence="22 23">
    <name type="scientific">Forsythia ovata</name>
    <dbReference type="NCBI Taxonomy" id="205694"/>
    <lineage>
        <taxon>Eukaryota</taxon>
        <taxon>Viridiplantae</taxon>
        <taxon>Streptophyta</taxon>
        <taxon>Embryophyta</taxon>
        <taxon>Tracheophyta</taxon>
        <taxon>Spermatophyta</taxon>
        <taxon>Magnoliopsida</taxon>
        <taxon>eudicotyledons</taxon>
        <taxon>Gunneridae</taxon>
        <taxon>Pentapetalae</taxon>
        <taxon>asterids</taxon>
        <taxon>lamiids</taxon>
        <taxon>Lamiales</taxon>
        <taxon>Oleaceae</taxon>
        <taxon>Forsythieae</taxon>
        <taxon>Forsythia</taxon>
    </lineage>
</organism>
<dbReference type="Gene3D" id="3.30.200.20">
    <property type="entry name" value="Phosphorylase Kinase, domain 1"/>
    <property type="match status" value="1"/>
</dbReference>
<evidence type="ECO:0000256" key="1">
    <source>
        <dbReference type="ARBA" id="ARBA00004251"/>
    </source>
</evidence>
<feature type="chain" id="PRO_5044794961" description="non-specific serine/threonine protein kinase" evidence="20">
    <location>
        <begin position="27"/>
        <end position="784"/>
    </location>
</feature>
<evidence type="ECO:0000256" key="16">
    <source>
        <dbReference type="ARBA" id="ARBA00048679"/>
    </source>
</evidence>
<feature type="transmembrane region" description="Helical" evidence="19">
    <location>
        <begin position="397"/>
        <end position="420"/>
    </location>
</feature>
<keyword evidence="23" id="KW-1185">Reference proteome</keyword>
<evidence type="ECO:0000256" key="13">
    <source>
        <dbReference type="ARBA" id="ARBA00023180"/>
    </source>
</evidence>
<keyword evidence="14" id="KW-0278">Fertilization</keyword>
<feature type="domain" description="Protein kinase" evidence="21">
    <location>
        <begin position="483"/>
        <end position="756"/>
    </location>
</feature>
<dbReference type="PANTHER" id="PTHR34590">
    <property type="entry name" value="OS03G0124300 PROTEIN-RELATED"/>
    <property type="match status" value="1"/>
</dbReference>
<dbReference type="InterPro" id="IPR008271">
    <property type="entry name" value="Ser/Thr_kinase_AS"/>
</dbReference>
<dbReference type="EC" id="2.7.11.1" evidence="2"/>
<dbReference type="EMBL" id="JBFOLJ010000009">
    <property type="protein sequence ID" value="KAL2509791.1"/>
    <property type="molecule type" value="Genomic_DNA"/>
</dbReference>
<evidence type="ECO:0000256" key="2">
    <source>
        <dbReference type="ARBA" id="ARBA00012513"/>
    </source>
</evidence>
<dbReference type="SMART" id="SM00220">
    <property type="entry name" value="S_TKc"/>
    <property type="match status" value="1"/>
</dbReference>
<protein>
    <recommendedName>
        <fullName evidence="2">non-specific serine/threonine protein kinase</fullName>
        <ecNumber evidence="2">2.7.11.1</ecNumber>
    </recommendedName>
</protein>
<comment type="caution">
    <text evidence="22">The sequence shown here is derived from an EMBL/GenBank/DDBJ whole genome shotgun (WGS) entry which is preliminary data.</text>
</comment>
<dbReference type="Gene3D" id="2.60.120.430">
    <property type="entry name" value="Galactose-binding lectin"/>
    <property type="match status" value="2"/>
</dbReference>
<dbReference type="FunFam" id="2.60.120.430:FF:000007">
    <property type="entry name" value="FERONIA receptor-like kinase"/>
    <property type="match status" value="1"/>
</dbReference>
<evidence type="ECO:0000256" key="11">
    <source>
        <dbReference type="ARBA" id="ARBA00022989"/>
    </source>
</evidence>
<dbReference type="InterPro" id="IPR017441">
    <property type="entry name" value="Protein_kinase_ATP_BS"/>
</dbReference>
<dbReference type="PROSITE" id="PS00107">
    <property type="entry name" value="PROTEIN_KINASE_ATP"/>
    <property type="match status" value="1"/>
</dbReference>
<keyword evidence="10 17" id="KW-0067">ATP-binding</keyword>
<dbReference type="PROSITE" id="PS00108">
    <property type="entry name" value="PROTEIN_KINASE_ST"/>
    <property type="match status" value="1"/>
</dbReference>
<gene>
    <name evidence="22" type="ORF">Fot_33438</name>
</gene>
<dbReference type="Gene3D" id="1.10.510.10">
    <property type="entry name" value="Transferase(Phosphotransferase) domain 1"/>
    <property type="match status" value="1"/>
</dbReference>
<keyword evidence="3" id="KW-1003">Cell membrane</keyword>
<dbReference type="SUPFAM" id="SSF56112">
    <property type="entry name" value="Protein kinase-like (PK-like)"/>
    <property type="match status" value="1"/>
</dbReference>
<evidence type="ECO:0000256" key="4">
    <source>
        <dbReference type="ARBA" id="ARBA00022527"/>
    </source>
</evidence>
<feature type="signal peptide" evidence="20">
    <location>
        <begin position="1"/>
        <end position="26"/>
    </location>
</feature>
<evidence type="ECO:0000256" key="20">
    <source>
        <dbReference type="SAM" id="SignalP"/>
    </source>
</evidence>
<dbReference type="InterPro" id="IPR000719">
    <property type="entry name" value="Prot_kinase_dom"/>
</dbReference>
<dbReference type="InterPro" id="IPR011009">
    <property type="entry name" value="Kinase-like_dom_sf"/>
</dbReference>
<keyword evidence="5" id="KW-0808">Transferase</keyword>
<evidence type="ECO:0000256" key="8">
    <source>
        <dbReference type="ARBA" id="ARBA00022741"/>
    </source>
</evidence>
<dbReference type="FunFam" id="1.10.510.10:FF:000058">
    <property type="entry name" value="Receptor-like protein kinase FERONIA"/>
    <property type="match status" value="1"/>
</dbReference>
<dbReference type="PROSITE" id="PS50011">
    <property type="entry name" value="PROTEIN_KINASE_DOM"/>
    <property type="match status" value="1"/>
</dbReference>
<evidence type="ECO:0000313" key="22">
    <source>
        <dbReference type="EMBL" id="KAL2509791.1"/>
    </source>
</evidence>
<keyword evidence="9" id="KW-0418">Kinase</keyword>
<keyword evidence="7 20" id="KW-0732">Signal</keyword>
<dbReference type="GO" id="GO:0005524">
    <property type="term" value="F:ATP binding"/>
    <property type="evidence" value="ECO:0007669"/>
    <property type="project" value="UniProtKB-UniRule"/>
</dbReference>
<evidence type="ECO:0000256" key="17">
    <source>
        <dbReference type="PROSITE-ProRule" id="PRU10141"/>
    </source>
</evidence>
<comment type="catalytic activity">
    <reaction evidence="16">
        <text>L-seryl-[protein] + ATP = O-phospho-L-seryl-[protein] + ADP + H(+)</text>
        <dbReference type="Rhea" id="RHEA:17989"/>
        <dbReference type="Rhea" id="RHEA-COMP:9863"/>
        <dbReference type="Rhea" id="RHEA-COMP:11604"/>
        <dbReference type="ChEBI" id="CHEBI:15378"/>
        <dbReference type="ChEBI" id="CHEBI:29999"/>
        <dbReference type="ChEBI" id="CHEBI:30616"/>
        <dbReference type="ChEBI" id="CHEBI:83421"/>
        <dbReference type="ChEBI" id="CHEBI:456216"/>
        <dbReference type="EC" id="2.7.11.1"/>
    </reaction>
</comment>
<dbReference type="GO" id="GO:0005886">
    <property type="term" value="C:plasma membrane"/>
    <property type="evidence" value="ECO:0007669"/>
    <property type="project" value="UniProtKB-SubCell"/>
</dbReference>
<dbReference type="FunFam" id="3.30.200.20:FF:000039">
    <property type="entry name" value="receptor-like protein kinase FERONIA"/>
    <property type="match status" value="1"/>
</dbReference>
<feature type="binding site" evidence="17">
    <location>
        <position position="511"/>
    </location>
    <ligand>
        <name>ATP</name>
        <dbReference type="ChEBI" id="CHEBI:30616"/>
    </ligand>
</feature>
<evidence type="ECO:0000259" key="21">
    <source>
        <dbReference type="PROSITE" id="PS50011"/>
    </source>
</evidence>
<keyword evidence="12 19" id="KW-0472">Membrane</keyword>
<feature type="region of interest" description="Disordered" evidence="18">
    <location>
        <begin position="368"/>
        <end position="395"/>
    </location>
</feature>
<keyword evidence="8 17" id="KW-0547">Nucleotide-binding</keyword>
<keyword evidence="11 19" id="KW-1133">Transmembrane helix</keyword>
<evidence type="ECO:0000256" key="10">
    <source>
        <dbReference type="ARBA" id="ARBA00022840"/>
    </source>
</evidence>
<dbReference type="InterPro" id="IPR001245">
    <property type="entry name" value="Ser-Thr/Tyr_kinase_cat_dom"/>
</dbReference>
<evidence type="ECO:0000313" key="23">
    <source>
        <dbReference type="Proteomes" id="UP001604277"/>
    </source>
</evidence>
<dbReference type="FunFam" id="2.60.120.430:FF:000003">
    <property type="entry name" value="FERONIA receptor-like kinase"/>
    <property type="match status" value="1"/>
</dbReference>
<name>A0ABD1TAM3_9LAMI</name>
<sequence>MKNCNKPLLFTIASFLALAFLIDVFAVDYVPTDKILLNCGGPPDATDSDGRIWTSDIGSKFALSSSKSSTSPAAIQKPSVPEVPYMTARIFQSEFTYSFPVASGRKFIRLYFYPASYNGLDASNGIFSVTAGSYTLLRNFSAAQTTEALNYEFMMKEFSVNIPSEVLNVTFTPSRNFSNSYAFVNGIEVVSHPDIYSTDGTVMVVGQSTAFNIDNSTALENVYRLNVGGNDISPTGDTGLFRSWRDDSSYIFTAANGVTETNDPNVTVNYPSGTPSYIAPLDVYKSLRSMGPNASVNQNYNLTWLFAVDSGFSYLVRLHFCEFLTGPPQQDLWLALHPSIDSRPQYYDAILNGVEIFKVNDTRGNLAGINPTPLPKPEGDDSSAKSSSGPGRSNHKAIIGGGVGGGIAAVLLVGLFVCFVSRSRKNKKDSSTSDGWLPLSLYGNSHSSGSAKTTTTGSIASSLPSNLCRHFSIAEIKAATNNFDEALLLGVGGFGKVYRGEIDGGTKVAIKRGNPLSEQGVHEFQTEIEMLSKLRHRHLVSLIGYCEENCEMILVYDYMAYGTLREHLYKTQKPPLPWKQRLEICIGAARGLHYLHTGAKHTIIHRDVKTTNILLDEKWVAKVSDFGLSKTGPSLDHTHVSTVVKGSFGYLDPEYFRRQQLTEKSDVYSYGVVLFEILCARPALNPSLPKEQVSLAEWALHCHNKGILDQIMDPYLKGKIAPECFKKFADTAVKCLSDVGTERPSMGDVLWNLEFALQLQESAEESDKGIGELDIEEESFDVTA</sequence>
<dbReference type="CDD" id="cd14066">
    <property type="entry name" value="STKc_IRAK"/>
    <property type="match status" value="1"/>
</dbReference>
<evidence type="ECO:0000256" key="15">
    <source>
        <dbReference type="ARBA" id="ARBA00047899"/>
    </source>
</evidence>
<accession>A0ABD1TAM3</accession>
<evidence type="ECO:0000256" key="18">
    <source>
        <dbReference type="SAM" id="MobiDB-lite"/>
    </source>
</evidence>
<dbReference type="PANTHER" id="PTHR34590:SF5">
    <property type="entry name" value="OS04G0586500 PROTEIN"/>
    <property type="match status" value="1"/>
</dbReference>
<evidence type="ECO:0000256" key="3">
    <source>
        <dbReference type="ARBA" id="ARBA00022475"/>
    </source>
</evidence>
<dbReference type="Pfam" id="PF07714">
    <property type="entry name" value="PK_Tyr_Ser-Thr"/>
    <property type="match status" value="1"/>
</dbReference>
<evidence type="ECO:0000256" key="6">
    <source>
        <dbReference type="ARBA" id="ARBA00022692"/>
    </source>
</evidence>
<evidence type="ECO:0000256" key="9">
    <source>
        <dbReference type="ARBA" id="ARBA00022777"/>
    </source>
</evidence>
<dbReference type="AlphaFoldDB" id="A0ABD1TAM3"/>
<reference evidence="23" key="1">
    <citation type="submission" date="2024-07" db="EMBL/GenBank/DDBJ databases">
        <title>Two chromosome-level genome assemblies of Korean endemic species Abeliophyllum distichum and Forsythia ovata (Oleaceae).</title>
        <authorList>
            <person name="Jang H."/>
        </authorList>
    </citation>
    <scope>NUCLEOTIDE SEQUENCE [LARGE SCALE GENOMIC DNA]</scope>
</reference>
<comment type="catalytic activity">
    <reaction evidence="15">
        <text>L-threonyl-[protein] + ATP = O-phospho-L-threonyl-[protein] + ADP + H(+)</text>
        <dbReference type="Rhea" id="RHEA:46608"/>
        <dbReference type="Rhea" id="RHEA-COMP:11060"/>
        <dbReference type="Rhea" id="RHEA-COMP:11605"/>
        <dbReference type="ChEBI" id="CHEBI:15378"/>
        <dbReference type="ChEBI" id="CHEBI:30013"/>
        <dbReference type="ChEBI" id="CHEBI:30616"/>
        <dbReference type="ChEBI" id="CHEBI:61977"/>
        <dbReference type="ChEBI" id="CHEBI:456216"/>
        <dbReference type="EC" id="2.7.11.1"/>
    </reaction>
</comment>
<proteinExistence type="predicted"/>
<keyword evidence="6 19" id="KW-0812">Transmembrane</keyword>
<evidence type="ECO:0000256" key="7">
    <source>
        <dbReference type="ARBA" id="ARBA00022729"/>
    </source>
</evidence>
<dbReference type="Proteomes" id="UP001604277">
    <property type="component" value="Unassembled WGS sequence"/>
</dbReference>
<comment type="subcellular location">
    <subcellularLocation>
        <location evidence="1">Cell membrane</location>
        <topology evidence="1">Single-pass type I membrane protein</topology>
    </subcellularLocation>
</comment>
<evidence type="ECO:0000256" key="12">
    <source>
        <dbReference type="ARBA" id="ARBA00023136"/>
    </source>
</evidence>
<dbReference type="GO" id="GO:0004674">
    <property type="term" value="F:protein serine/threonine kinase activity"/>
    <property type="evidence" value="ECO:0007669"/>
    <property type="project" value="UniProtKB-KW"/>
</dbReference>
<keyword evidence="13" id="KW-0325">Glycoprotein</keyword>
<keyword evidence="4" id="KW-0723">Serine/threonine-protein kinase</keyword>